<evidence type="ECO:0000313" key="4">
    <source>
        <dbReference type="Proteomes" id="UP001230629"/>
    </source>
</evidence>
<dbReference type="GO" id="GO:0008982">
    <property type="term" value="F:protein-N(PI)-phosphohistidine-sugar phosphotransferase activity"/>
    <property type="evidence" value="ECO:0007669"/>
    <property type="project" value="InterPro"/>
</dbReference>
<dbReference type="Proteomes" id="UP001230629">
    <property type="component" value="Unassembled WGS sequence"/>
</dbReference>
<feature type="non-terminal residue" evidence="3">
    <location>
        <position position="1"/>
    </location>
</feature>
<reference evidence="3" key="1">
    <citation type="submission" date="2023-05" db="EMBL/GenBank/DDBJ databases">
        <title>Cataloging the Phylogenetic Diversity of Human Bladder Bacteria.</title>
        <authorList>
            <person name="Du J."/>
        </authorList>
    </citation>
    <scope>NUCLEOTIDE SEQUENCE</scope>
    <source>
        <strain evidence="3">UMB8703</strain>
    </source>
</reference>
<dbReference type="Gene3D" id="3.40.50.2300">
    <property type="match status" value="1"/>
</dbReference>
<evidence type="ECO:0000313" key="3">
    <source>
        <dbReference type="EMBL" id="MDK6900573.1"/>
    </source>
</evidence>
<dbReference type="EMBL" id="JASOIH010000260">
    <property type="protein sequence ID" value="MDK6900573.1"/>
    <property type="molecule type" value="Genomic_DNA"/>
</dbReference>
<dbReference type="AlphaFoldDB" id="A0AAW6XWS8"/>
<protein>
    <submittedName>
        <fullName evidence="3">PTS sugar transporter subunit IIB</fullName>
        <ecNumber evidence="3">2.7.1.-</ecNumber>
    </submittedName>
</protein>
<keyword evidence="3" id="KW-0813">Transport</keyword>
<keyword evidence="3" id="KW-0762">Sugar transport</keyword>
<gene>
    <name evidence="3" type="ORF">QP229_11485</name>
</gene>
<comment type="caution">
    <text evidence="3">The sequence shown here is derived from an EMBL/GenBank/DDBJ whole genome shotgun (WGS) entry which is preliminary data.</text>
</comment>
<proteinExistence type="predicted"/>
<evidence type="ECO:0000256" key="1">
    <source>
        <dbReference type="ARBA" id="ARBA00022679"/>
    </source>
</evidence>
<dbReference type="PROSITE" id="PS51099">
    <property type="entry name" value="PTS_EIIB_TYPE_2"/>
    <property type="match status" value="1"/>
</dbReference>
<dbReference type="GO" id="GO:0009401">
    <property type="term" value="P:phosphoenolpyruvate-dependent sugar phosphotransferase system"/>
    <property type="evidence" value="ECO:0007669"/>
    <property type="project" value="InterPro"/>
</dbReference>
<dbReference type="EC" id="2.7.1.-" evidence="3"/>
<organism evidence="3 4">
    <name type="scientific">Streptococcus agalactiae</name>
    <dbReference type="NCBI Taxonomy" id="1311"/>
    <lineage>
        <taxon>Bacteria</taxon>
        <taxon>Bacillati</taxon>
        <taxon>Bacillota</taxon>
        <taxon>Bacilli</taxon>
        <taxon>Lactobacillales</taxon>
        <taxon>Streptococcaceae</taxon>
        <taxon>Streptococcus</taxon>
    </lineage>
</organism>
<dbReference type="InterPro" id="IPR036095">
    <property type="entry name" value="PTS_EIIB-like_sf"/>
</dbReference>
<dbReference type="InterPro" id="IPR003501">
    <property type="entry name" value="PTS_EIIB_2/3"/>
</dbReference>
<name>A0AAW6XWS8_STRAG</name>
<dbReference type="CDD" id="cd05566">
    <property type="entry name" value="PTS_IIB_galactitol"/>
    <property type="match status" value="1"/>
</dbReference>
<dbReference type="SUPFAM" id="SSF52794">
    <property type="entry name" value="PTS system IIB component-like"/>
    <property type="match status" value="1"/>
</dbReference>
<dbReference type="InterPro" id="IPR013011">
    <property type="entry name" value="PTS_EIIB_2"/>
</dbReference>
<keyword evidence="1 3" id="KW-0808">Transferase</keyword>
<dbReference type="Pfam" id="PF02302">
    <property type="entry name" value="PTS_IIB"/>
    <property type="match status" value="1"/>
</dbReference>
<evidence type="ECO:0000259" key="2">
    <source>
        <dbReference type="PROSITE" id="PS51099"/>
    </source>
</evidence>
<dbReference type="RefSeq" id="WP_285312197.1">
    <property type="nucleotide sequence ID" value="NZ_JASOIH010000260.1"/>
</dbReference>
<feature type="domain" description="PTS EIIB type-2" evidence="2">
    <location>
        <begin position="6"/>
        <end position="99"/>
    </location>
</feature>
<accession>A0AAW6XWS8</accession>
<sequence length="99" mass="10525">VIIMAKKILVVCGNGIASSSIMVSVLQDFLKDEKIADVQVDKASLMDCSTEKFNSYDLVVSSTKLENEGLTVPVIVGAGLLTGIGEDEIFDAVKGEMTK</sequence>